<organism evidence="2 3">
    <name type="scientific">Photorhabdus australis subsp. thailandensis</name>
    <dbReference type="NCBI Taxonomy" id="2805096"/>
    <lineage>
        <taxon>Bacteria</taxon>
        <taxon>Pseudomonadati</taxon>
        <taxon>Pseudomonadota</taxon>
        <taxon>Gammaproteobacteria</taxon>
        <taxon>Enterobacterales</taxon>
        <taxon>Morganellaceae</taxon>
        <taxon>Photorhabdus</taxon>
    </lineage>
</organism>
<proteinExistence type="predicted"/>
<gene>
    <name evidence="2" type="ORF">Ppb6_04403</name>
</gene>
<keyword evidence="3" id="KW-1185">Reference proteome</keyword>
<dbReference type="AlphaFoldDB" id="A0A1C0TY80"/>
<dbReference type="STRING" id="286156.Ppb6_04403"/>
<comment type="caution">
    <text evidence="2">The sequence shown here is derived from an EMBL/GenBank/DDBJ whole genome shotgun (WGS) entry which is preliminary data.</text>
</comment>
<protein>
    <recommendedName>
        <fullName evidence="1">Helicase HerA central domain-containing protein</fullName>
    </recommendedName>
</protein>
<dbReference type="SUPFAM" id="SSF52540">
    <property type="entry name" value="P-loop containing nucleoside triphosphate hydrolases"/>
    <property type="match status" value="1"/>
</dbReference>
<dbReference type="PANTHER" id="PTHR42957">
    <property type="entry name" value="HELICASE MJ1565-RELATED"/>
    <property type="match status" value="1"/>
</dbReference>
<dbReference type="EMBL" id="LOMY01000202">
    <property type="protein sequence ID" value="OCQ50622.1"/>
    <property type="molecule type" value="Genomic_DNA"/>
</dbReference>
<sequence length="197" mass="23056">MSILVGEVIAIHGIKITLKVYEESNKDTLFYDGKKYKGISIKEYIKIKRGFRDIICLVEGEFLDEHRYIEENEKKYYVRKVELRPIGYFEKGNFNEGVKYLPLIKDHAYLLEEEKLEVIYGKDNHGEFIIGKLMKEDLPISLPWYNLFNAHMGIFGNTGSGKSNTLTKLYTTLFDQKIQKIKEKSQFVVIDFNGEYT</sequence>
<reference evidence="2 3" key="1">
    <citation type="submission" date="2015-12" db="EMBL/GenBank/DDBJ databases">
        <title>Genome comparisons provide insights into the role of secondary metabolites in the pathogenic phase of the Photorhabdus life cycle.</title>
        <authorList>
            <person name="Tobias N.J."/>
            <person name="Mishra B."/>
            <person name="Gupta D.K."/>
            <person name="Thines M."/>
            <person name="Stinear T.P."/>
            <person name="Bode H.B."/>
        </authorList>
    </citation>
    <scope>NUCLEOTIDE SEQUENCE [LARGE SCALE GENOMIC DNA]</scope>
    <source>
        <strain evidence="2 3">PB68.1</strain>
    </source>
</reference>
<dbReference type="InterPro" id="IPR002789">
    <property type="entry name" value="HerA_central"/>
</dbReference>
<evidence type="ECO:0000313" key="2">
    <source>
        <dbReference type="EMBL" id="OCQ50622.1"/>
    </source>
</evidence>
<dbReference type="InterPro" id="IPR008571">
    <property type="entry name" value="HerA-like"/>
</dbReference>
<dbReference type="Gene3D" id="3.40.50.300">
    <property type="entry name" value="P-loop containing nucleotide triphosphate hydrolases"/>
    <property type="match status" value="1"/>
</dbReference>
<dbReference type="RefSeq" id="WP_240487881.1">
    <property type="nucleotide sequence ID" value="NZ_CAWMQZ010000202.1"/>
</dbReference>
<evidence type="ECO:0000259" key="1">
    <source>
        <dbReference type="Pfam" id="PF01935"/>
    </source>
</evidence>
<evidence type="ECO:0000313" key="3">
    <source>
        <dbReference type="Proteomes" id="UP000093476"/>
    </source>
</evidence>
<dbReference type="Proteomes" id="UP000093476">
    <property type="component" value="Unassembled WGS sequence"/>
</dbReference>
<feature type="domain" description="Helicase HerA central" evidence="1">
    <location>
        <begin position="130"/>
        <end position="196"/>
    </location>
</feature>
<name>A0A1C0TY80_9GAMM</name>
<dbReference type="PATRIC" id="fig|286156.4.peg.5036"/>
<accession>A0A1C0TY80</accession>
<dbReference type="InterPro" id="IPR027417">
    <property type="entry name" value="P-loop_NTPase"/>
</dbReference>
<dbReference type="Pfam" id="PF01935">
    <property type="entry name" value="DUF87"/>
    <property type="match status" value="1"/>
</dbReference>
<dbReference type="PANTHER" id="PTHR42957:SF1">
    <property type="entry name" value="HELICASE MJ1565-RELATED"/>
    <property type="match status" value="1"/>
</dbReference>